<feature type="disulfide bond" evidence="6">
    <location>
        <begin position="439"/>
        <end position="448"/>
    </location>
</feature>
<feature type="domain" description="EGF-like" evidence="8">
    <location>
        <begin position="410"/>
        <end position="449"/>
    </location>
</feature>
<dbReference type="OrthoDB" id="5977476at2759"/>
<dbReference type="PRINTS" id="PR00453">
    <property type="entry name" value="VWFADOMAIN"/>
</dbReference>
<dbReference type="PROSITE" id="PS01186">
    <property type="entry name" value="EGF_2"/>
    <property type="match status" value="1"/>
</dbReference>
<dbReference type="InterPro" id="IPR036465">
    <property type="entry name" value="vWFA_dom_sf"/>
</dbReference>
<evidence type="ECO:0000259" key="9">
    <source>
        <dbReference type="PROSITE" id="PS50234"/>
    </source>
</evidence>
<dbReference type="Gene3D" id="2.10.25.10">
    <property type="entry name" value="Laminin"/>
    <property type="match status" value="1"/>
</dbReference>
<dbReference type="Proteomes" id="UP000275408">
    <property type="component" value="Unassembled WGS sequence"/>
</dbReference>
<dbReference type="SUPFAM" id="SSF57196">
    <property type="entry name" value="EGF/Laminin"/>
    <property type="match status" value="1"/>
</dbReference>
<evidence type="ECO:0000256" key="5">
    <source>
        <dbReference type="ARBA" id="ARBA00023180"/>
    </source>
</evidence>
<gene>
    <name evidence="10" type="ORF">pdam_00006417</name>
</gene>
<dbReference type="CDD" id="cd01450">
    <property type="entry name" value="vWFA_subfamily_ECM"/>
    <property type="match status" value="1"/>
</dbReference>
<dbReference type="Pfam" id="PF00008">
    <property type="entry name" value="EGF"/>
    <property type="match status" value="1"/>
</dbReference>
<evidence type="ECO:0000256" key="6">
    <source>
        <dbReference type="PROSITE-ProRule" id="PRU00076"/>
    </source>
</evidence>
<keyword evidence="5" id="KW-0325">Glycoprotein</keyword>
<dbReference type="Pfam" id="PF00092">
    <property type="entry name" value="VWA"/>
    <property type="match status" value="1"/>
</dbReference>
<evidence type="ECO:0000256" key="7">
    <source>
        <dbReference type="SAM" id="MobiDB-lite"/>
    </source>
</evidence>
<name>A0A3M6UY16_POCDA</name>
<dbReference type="Gene3D" id="3.40.50.410">
    <property type="entry name" value="von Willebrand factor, type A domain"/>
    <property type="match status" value="1"/>
</dbReference>
<dbReference type="AlphaFoldDB" id="A0A3M6UY16"/>
<dbReference type="EMBL" id="RCHS01000482">
    <property type="protein sequence ID" value="RMX58586.1"/>
    <property type="molecule type" value="Genomic_DNA"/>
</dbReference>
<dbReference type="InterPro" id="IPR002035">
    <property type="entry name" value="VWF_A"/>
</dbReference>
<feature type="domain" description="VWFA" evidence="9">
    <location>
        <begin position="12"/>
        <end position="188"/>
    </location>
</feature>
<protein>
    <recommendedName>
        <fullName evidence="12">VWFA domain-containing protein</fullName>
    </recommendedName>
</protein>
<evidence type="ECO:0000259" key="8">
    <source>
        <dbReference type="PROSITE" id="PS50026"/>
    </source>
</evidence>
<dbReference type="GO" id="GO:0005886">
    <property type="term" value="C:plasma membrane"/>
    <property type="evidence" value="ECO:0007669"/>
    <property type="project" value="UniProtKB-ARBA"/>
</dbReference>
<comment type="caution">
    <text evidence="10">The sequence shown here is derived from an EMBL/GenBank/DDBJ whole genome shotgun (WGS) entry which is preliminary data.</text>
</comment>
<evidence type="ECO:0000313" key="10">
    <source>
        <dbReference type="EMBL" id="RMX58586.1"/>
    </source>
</evidence>
<dbReference type="FunFam" id="2.10.25.10:FF:000230">
    <property type="entry name" value="Delta-like protein"/>
    <property type="match status" value="1"/>
</dbReference>
<feature type="region of interest" description="Disordered" evidence="7">
    <location>
        <begin position="448"/>
        <end position="486"/>
    </location>
</feature>
<dbReference type="PROSITE" id="PS50234">
    <property type="entry name" value="VWFA"/>
    <property type="match status" value="1"/>
</dbReference>
<dbReference type="Gene3D" id="2.60.120.200">
    <property type="match status" value="1"/>
</dbReference>
<dbReference type="CDD" id="cd00054">
    <property type="entry name" value="EGF_CA"/>
    <property type="match status" value="1"/>
</dbReference>
<accession>A0A3M6UY16</accession>
<dbReference type="PROSITE" id="PS50026">
    <property type="entry name" value="EGF_3"/>
    <property type="match status" value="1"/>
</dbReference>
<dbReference type="SMART" id="SM00327">
    <property type="entry name" value="VWA"/>
    <property type="match status" value="1"/>
</dbReference>
<evidence type="ECO:0000256" key="1">
    <source>
        <dbReference type="ARBA" id="ARBA00022536"/>
    </source>
</evidence>
<organism evidence="10 11">
    <name type="scientific">Pocillopora damicornis</name>
    <name type="common">Cauliflower coral</name>
    <name type="synonym">Millepora damicornis</name>
    <dbReference type="NCBI Taxonomy" id="46731"/>
    <lineage>
        <taxon>Eukaryota</taxon>
        <taxon>Metazoa</taxon>
        <taxon>Cnidaria</taxon>
        <taxon>Anthozoa</taxon>
        <taxon>Hexacorallia</taxon>
        <taxon>Scleractinia</taxon>
        <taxon>Astrocoeniina</taxon>
        <taxon>Pocilloporidae</taxon>
        <taxon>Pocillopora</taxon>
    </lineage>
</organism>
<dbReference type="Pfam" id="PF13385">
    <property type="entry name" value="Laminin_G_3"/>
    <property type="match status" value="1"/>
</dbReference>
<dbReference type="SUPFAM" id="SSF49899">
    <property type="entry name" value="Concanavalin A-like lectins/glucanases"/>
    <property type="match status" value="1"/>
</dbReference>
<dbReference type="GO" id="GO:0042063">
    <property type="term" value="P:gliogenesis"/>
    <property type="evidence" value="ECO:0007669"/>
    <property type="project" value="UniProtKB-ARBA"/>
</dbReference>
<feature type="compositionally biased region" description="Basic and acidic residues" evidence="7">
    <location>
        <begin position="476"/>
        <end position="486"/>
    </location>
</feature>
<dbReference type="GO" id="GO:0048666">
    <property type="term" value="P:neuron development"/>
    <property type="evidence" value="ECO:0007669"/>
    <property type="project" value="UniProtKB-ARBA"/>
</dbReference>
<keyword evidence="11" id="KW-1185">Reference proteome</keyword>
<keyword evidence="2" id="KW-0732">Signal</keyword>
<dbReference type="InterPro" id="IPR013320">
    <property type="entry name" value="ConA-like_dom_sf"/>
</dbReference>
<evidence type="ECO:0008006" key="12">
    <source>
        <dbReference type="Google" id="ProtNLM"/>
    </source>
</evidence>
<evidence type="ECO:0000256" key="4">
    <source>
        <dbReference type="ARBA" id="ARBA00023157"/>
    </source>
</evidence>
<evidence type="ECO:0000256" key="2">
    <source>
        <dbReference type="ARBA" id="ARBA00022729"/>
    </source>
</evidence>
<proteinExistence type="predicted"/>
<dbReference type="PANTHER" id="PTHR47635:SF2">
    <property type="entry name" value="LAMG-LIKE JELLYROLL FOLD DOMAIN-CONTAINING PROTEIN"/>
    <property type="match status" value="1"/>
</dbReference>
<dbReference type="InterPro" id="IPR000742">
    <property type="entry name" value="EGF"/>
</dbReference>
<evidence type="ECO:0000313" key="11">
    <source>
        <dbReference type="Proteomes" id="UP000275408"/>
    </source>
</evidence>
<reference evidence="10 11" key="1">
    <citation type="journal article" date="2018" name="Sci. Rep.">
        <title>Comparative analysis of the Pocillopora damicornis genome highlights role of immune system in coral evolution.</title>
        <authorList>
            <person name="Cunning R."/>
            <person name="Bay R.A."/>
            <person name="Gillette P."/>
            <person name="Baker A.C."/>
            <person name="Traylor-Knowles N."/>
        </authorList>
    </citation>
    <scope>NUCLEOTIDE SEQUENCE [LARGE SCALE GENOMIC DNA]</scope>
    <source>
        <strain evidence="10">RSMAS</strain>
        <tissue evidence="10">Whole animal</tissue>
    </source>
</reference>
<evidence type="ECO:0000256" key="3">
    <source>
        <dbReference type="ARBA" id="ARBA00022737"/>
    </source>
</evidence>
<comment type="caution">
    <text evidence="6">Lacks conserved residue(s) required for the propagation of feature annotation.</text>
</comment>
<keyword evidence="4 6" id="KW-1015">Disulfide bond</keyword>
<dbReference type="PROSITE" id="PS00022">
    <property type="entry name" value="EGF_1"/>
    <property type="match status" value="1"/>
</dbReference>
<keyword evidence="1 6" id="KW-0245">EGF-like domain</keyword>
<dbReference type="PANTHER" id="PTHR47635">
    <property type="entry name" value="CUB DOMAIN-CONTAINING PROTEIN"/>
    <property type="match status" value="1"/>
</dbReference>
<keyword evidence="3" id="KW-0677">Repeat</keyword>
<dbReference type="SUPFAM" id="SSF53300">
    <property type="entry name" value="vWA-like"/>
    <property type="match status" value="1"/>
</dbReference>
<dbReference type="SMART" id="SM00181">
    <property type="entry name" value="EGF"/>
    <property type="match status" value="1"/>
</dbReference>
<sequence length="486" mass="53868">MFAGAVCRRPVDIAFAIDASGSVGSWGYDQEKKFVQNTVAIFGISRSGTHAAVIVYSTRAEVTISFPQHNHFWSFSRAVSKLPYPGGYTRIDLALKKAAEEVFSIDGGTRSSVPKILIVMTDGYQTRTSDSIPLDKAVLPLRAKGVQVYALAIGQYVRDYELRLLVEKPAHIFRSSRFSSLSSVISKLATTTCTNALPTAFGIYPLNQQTRGKDISARKAPKGYLSSVNIVSGPYGRAGGAFYLKGTSDSYIDFPNSARGKLDAYSSISIFLWVFPEGTSGPIINYRRGGYGVGLWMTRSKLLVGLIYSRRNFYRRKIYFYNFYPKRWYYVGLTYDYNHGIASLWVNGKMASHLRIGRIHLATQYPIRMGAMSDPKQYFRGRVTCLQIYGIALTANQIQSVKTKCAAGDKKDPCLASPCKNGGSCIVDTKDNTGYRCRCKPGYRGHRCDEKPTQSTGKPTARPTGKRTTAAKGNHKNVDHDSNIKF</sequence>
<dbReference type="GO" id="GO:0000902">
    <property type="term" value="P:cell morphogenesis"/>
    <property type="evidence" value="ECO:0007669"/>
    <property type="project" value="UniProtKB-ARBA"/>
</dbReference>